<dbReference type="CDD" id="cd00158">
    <property type="entry name" value="RHOD"/>
    <property type="match status" value="1"/>
</dbReference>
<dbReference type="PANTHER" id="PTHR43031">
    <property type="entry name" value="FAD-DEPENDENT OXIDOREDUCTASE"/>
    <property type="match status" value="1"/>
</dbReference>
<feature type="domain" description="Rhodanese" evidence="1">
    <location>
        <begin position="24"/>
        <end position="113"/>
    </location>
</feature>
<protein>
    <submittedName>
        <fullName evidence="2">Sulfurtransferase</fullName>
    </submittedName>
</protein>
<dbReference type="EMBL" id="CP013738">
    <property type="protein sequence ID" value="ALU92508.1"/>
    <property type="molecule type" value="Genomic_DNA"/>
</dbReference>
<dbReference type="PANTHER" id="PTHR43031:SF1">
    <property type="entry name" value="PYRIDINE NUCLEOTIDE-DISULPHIDE OXIDOREDUCTASE"/>
    <property type="match status" value="1"/>
</dbReference>
<dbReference type="InterPro" id="IPR050229">
    <property type="entry name" value="GlpE_sulfurtransferase"/>
</dbReference>
<evidence type="ECO:0000313" key="2">
    <source>
        <dbReference type="EMBL" id="ALU92508.1"/>
    </source>
</evidence>
<accession>A0A0U3L7X8</accession>
<name>A0A0U3L7X8_STRGL</name>
<dbReference type="InterPro" id="IPR036873">
    <property type="entry name" value="Rhodanese-like_dom_sf"/>
</dbReference>
<organism evidence="2 3">
    <name type="scientific">Streptomyces globisporus C-1027</name>
    <dbReference type="NCBI Taxonomy" id="1172567"/>
    <lineage>
        <taxon>Bacteria</taxon>
        <taxon>Bacillati</taxon>
        <taxon>Actinomycetota</taxon>
        <taxon>Actinomycetes</taxon>
        <taxon>Kitasatosporales</taxon>
        <taxon>Streptomycetaceae</taxon>
        <taxon>Streptomyces</taxon>
    </lineage>
</organism>
<dbReference type="InterPro" id="IPR001763">
    <property type="entry name" value="Rhodanese-like_dom"/>
</dbReference>
<gene>
    <name evidence="2" type="ORF">WQO_03585</name>
</gene>
<dbReference type="STRING" id="1172567.WQO_03585"/>
<dbReference type="SMART" id="SM00450">
    <property type="entry name" value="RHOD"/>
    <property type="match status" value="1"/>
</dbReference>
<dbReference type="Proteomes" id="UP000064183">
    <property type="component" value="Chromosome"/>
</dbReference>
<reference evidence="2 3" key="1">
    <citation type="journal article" date="2012" name="J. Bacteriol.">
        <title>Draft genome sequence of Streptomyces globisporus C-1027, which produces an antitumor antibiotic consisting of a nine-membered enediyne with a chromoprotein.</title>
        <authorList>
            <person name="Wang L."/>
            <person name="Wang S."/>
            <person name="He Q."/>
            <person name="Yu T."/>
            <person name="Li Q."/>
            <person name="Hong B."/>
        </authorList>
    </citation>
    <scope>NUCLEOTIDE SEQUENCE [LARGE SCALE GENOMIC DNA]</scope>
    <source>
        <strain evidence="2 3">C-1027</strain>
    </source>
</reference>
<dbReference type="Pfam" id="PF00581">
    <property type="entry name" value="Rhodanese"/>
    <property type="match status" value="1"/>
</dbReference>
<dbReference type="PROSITE" id="PS50206">
    <property type="entry name" value="RHODANESE_3"/>
    <property type="match status" value="1"/>
</dbReference>
<dbReference type="GO" id="GO:0016740">
    <property type="term" value="F:transferase activity"/>
    <property type="evidence" value="ECO:0007669"/>
    <property type="project" value="UniProtKB-KW"/>
</dbReference>
<dbReference type="Gene3D" id="3.40.250.10">
    <property type="entry name" value="Rhodanese-like domain"/>
    <property type="match status" value="1"/>
</dbReference>
<dbReference type="KEGG" id="sgb:WQO_03585"/>
<evidence type="ECO:0000313" key="3">
    <source>
        <dbReference type="Proteomes" id="UP000064183"/>
    </source>
</evidence>
<keyword evidence="2" id="KW-0808">Transferase</keyword>
<sequence length="122" mass="12868">MMFLFRKSRKRLSVDEAQDITDGDQSDAVLLDVREKDEWKSGHAPNAVHAPLTGLVTAGALPATAQGRALVVICRSGHRSQQAAKLLAERGADAVDVEGGMNAWAAAGYPVVDERGNSGSIA</sequence>
<evidence type="ECO:0000259" key="1">
    <source>
        <dbReference type="PROSITE" id="PS50206"/>
    </source>
</evidence>
<dbReference type="SUPFAM" id="SSF52821">
    <property type="entry name" value="Rhodanese/Cell cycle control phosphatase"/>
    <property type="match status" value="1"/>
</dbReference>
<proteinExistence type="predicted"/>
<dbReference type="AlphaFoldDB" id="A0A0U3L7X8"/>